<evidence type="ECO:0000256" key="2">
    <source>
        <dbReference type="ARBA" id="ARBA00022723"/>
    </source>
</evidence>
<evidence type="ECO:0000256" key="1">
    <source>
        <dbReference type="ARBA" id="ARBA00001947"/>
    </source>
</evidence>
<dbReference type="InterPro" id="IPR036264">
    <property type="entry name" value="Bact_exopeptidase_dim_dom"/>
</dbReference>
<organism evidence="9 10">
    <name type="scientific">Arenicella xantha</name>
    <dbReference type="NCBI Taxonomy" id="644221"/>
    <lineage>
        <taxon>Bacteria</taxon>
        <taxon>Pseudomonadati</taxon>
        <taxon>Pseudomonadota</taxon>
        <taxon>Gammaproteobacteria</taxon>
        <taxon>Arenicellales</taxon>
        <taxon>Arenicellaceae</taxon>
        <taxon>Arenicella</taxon>
    </lineage>
</organism>
<evidence type="ECO:0000259" key="8">
    <source>
        <dbReference type="Pfam" id="PF07687"/>
    </source>
</evidence>
<feature type="signal peptide" evidence="7">
    <location>
        <begin position="1"/>
        <end position="23"/>
    </location>
</feature>
<dbReference type="Pfam" id="PF01546">
    <property type="entry name" value="Peptidase_M20"/>
    <property type="match status" value="1"/>
</dbReference>
<keyword evidence="10" id="KW-1185">Reference proteome</keyword>
<protein>
    <submittedName>
        <fullName evidence="9">Glutamate carboxypeptidase</fullName>
    </submittedName>
</protein>
<evidence type="ECO:0000256" key="4">
    <source>
        <dbReference type="ARBA" id="ARBA00022833"/>
    </source>
</evidence>
<keyword evidence="9" id="KW-0121">Carboxypeptidase</keyword>
<feature type="active site" description="Proton acceptor" evidence="6">
    <location>
        <position position="197"/>
    </location>
</feature>
<feature type="domain" description="Peptidase M20 dimerisation" evidence="8">
    <location>
        <begin position="232"/>
        <end position="330"/>
    </location>
</feature>
<keyword evidence="9" id="KW-0645">Protease</keyword>
<evidence type="ECO:0000313" key="10">
    <source>
        <dbReference type="Proteomes" id="UP000253083"/>
    </source>
</evidence>
<dbReference type="InterPro" id="IPR002933">
    <property type="entry name" value="Peptidase_M20"/>
</dbReference>
<accession>A0A395JM44</accession>
<dbReference type="CDD" id="cd03885">
    <property type="entry name" value="M20_CPDG2"/>
    <property type="match status" value="1"/>
</dbReference>
<evidence type="ECO:0000313" key="9">
    <source>
        <dbReference type="EMBL" id="RBP52711.1"/>
    </source>
</evidence>
<keyword evidence="4" id="KW-0862">Zinc</keyword>
<dbReference type="Proteomes" id="UP000253083">
    <property type="component" value="Unassembled WGS sequence"/>
</dbReference>
<evidence type="ECO:0000256" key="7">
    <source>
        <dbReference type="SAM" id="SignalP"/>
    </source>
</evidence>
<evidence type="ECO:0000256" key="5">
    <source>
        <dbReference type="ARBA" id="ARBA00023285"/>
    </source>
</evidence>
<feature type="chain" id="PRO_5017199541" evidence="7">
    <location>
        <begin position="24"/>
        <end position="442"/>
    </location>
</feature>
<keyword evidence="5" id="KW-0170">Cobalt</keyword>
<evidence type="ECO:0000256" key="3">
    <source>
        <dbReference type="ARBA" id="ARBA00022801"/>
    </source>
</evidence>
<dbReference type="OrthoDB" id="9776600at2"/>
<name>A0A395JM44_9GAMM</name>
<keyword evidence="3" id="KW-0378">Hydrolase</keyword>
<evidence type="ECO:0000256" key="6">
    <source>
        <dbReference type="PIRSR" id="PIRSR037238-1"/>
    </source>
</evidence>
<comment type="caution">
    <text evidence="9">The sequence shown here is derived from an EMBL/GenBank/DDBJ whole genome shotgun (WGS) entry which is preliminary data.</text>
</comment>
<dbReference type="AlphaFoldDB" id="A0A395JM44"/>
<dbReference type="InterPro" id="IPR011650">
    <property type="entry name" value="Peptidase_M20_dimer"/>
</dbReference>
<dbReference type="InterPro" id="IPR050072">
    <property type="entry name" value="Peptidase_M20A"/>
</dbReference>
<dbReference type="EMBL" id="QNRT01000001">
    <property type="protein sequence ID" value="RBP52711.1"/>
    <property type="molecule type" value="Genomic_DNA"/>
</dbReference>
<dbReference type="Gene3D" id="3.30.70.360">
    <property type="match status" value="1"/>
</dbReference>
<proteinExistence type="predicted"/>
<keyword evidence="7" id="KW-0732">Signal</keyword>
<gene>
    <name evidence="9" type="ORF">DFR28_10193</name>
</gene>
<dbReference type="PIRSF" id="PIRSF037238">
    <property type="entry name" value="Carboxypeptidase_G2"/>
    <property type="match status" value="1"/>
</dbReference>
<dbReference type="PANTHER" id="PTHR43808">
    <property type="entry name" value="ACETYLORNITHINE DEACETYLASE"/>
    <property type="match status" value="1"/>
</dbReference>
<keyword evidence="2" id="KW-0479">Metal-binding</keyword>
<dbReference type="SUPFAM" id="SSF53187">
    <property type="entry name" value="Zn-dependent exopeptidases"/>
    <property type="match status" value="1"/>
</dbReference>
<dbReference type="SUPFAM" id="SSF55031">
    <property type="entry name" value="Bacterial exopeptidase dimerisation domain"/>
    <property type="match status" value="1"/>
</dbReference>
<dbReference type="InterPro" id="IPR017150">
    <property type="entry name" value="Pept_M20_glutamate_carboxypep"/>
</dbReference>
<dbReference type="PROSITE" id="PS00758">
    <property type="entry name" value="ARGE_DAPE_CPG2_1"/>
    <property type="match status" value="1"/>
</dbReference>
<dbReference type="InterPro" id="IPR001261">
    <property type="entry name" value="ArgE/DapE_CS"/>
</dbReference>
<dbReference type="GO" id="GO:0004180">
    <property type="term" value="F:carboxypeptidase activity"/>
    <property type="evidence" value="ECO:0007669"/>
    <property type="project" value="UniProtKB-KW"/>
</dbReference>
<dbReference type="Gene3D" id="3.40.630.10">
    <property type="entry name" value="Zn peptidases"/>
    <property type="match status" value="1"/>
</dbReference>
<feature type="active site" evidence="6">
    <location>
        <position position="136"/>
    </location>
</feature>
<dbReference type="InParanoid" id="A0A395JM44"/>
<dbReference type="GO" id="GO:0046872">
    <property type="term" value="F:metal ion binding"/>
    <property type="evidence" value="ECO:0007669"/>
    <property type="project" value="UniProtKB-KW"/>
</dbReference>
<dbReference type="Pfam" id="PF07687">
    <property type="entry name" value="M20_dimer"/>
    <property type="match status" value="1"/>
</dbReference>
<dbReference type="RefSeq" id="WP_113952338.1">
    <property type="nucleotide sequence ID" value="NZ_QNRT01000001.1"/>
</dbReference>
<sequence>MRHRLAIAGLVFAASTFFNPAMADDSSGDVTPNKTVLSTNEQAMVEWIDGQQANMLAELKAHVELNTGTDNIVGLNQYREILAAELSRLGFTTETVDSDPIATLSCDAGNVEIAPHLVAKLRATGGRQILLNGHMDTVFSNEDEFQTLQVDPDGTLHGPGVADMKGGIVVMLTALRALSEQGLLDHANLTVLLNSDEEIGSLGSRELIEALAQQHDVGMVFEGTSANQFTRARKGLGQVRLKVIGRESHAGGAHADGVSANLELAHKIIDIEALTDYSSNVTVNAGVMRGGEKRNTVAGCADAYIDLRFPSQSEGERLVAEINRITATASVQNERFPNLPTIESWSVLHRPVKAQDDQVDKLIADAMGISSLVGAPIVGTRYSGGGTDGSIAQNVGLPTVDSLGVDGTGAHSSREQSSLQSLLERAKLAAILLAREISGAAE</sequence>
<comment type="cofactor">
    <cofactor evidence="1">
        <name>Zn(2+)</name>
        <dbReference type="ChEBI" id="CHEBI:29105"/>
    </cofactor>
</comment>
<dbReference type="PANTHER" id="PTHR43808:SF9">
    <property type="entry name" value="BLL0789 PROTEIN"/>
    <property type="match status" value="1"/>
</dbReference>
<reference evidence="9 10" key="1">
    <citation type="submission" date="2018-06" db="EMBL/GenBank/DDBJ databases">
        <title>Genomic Encyclopedia of Type Strains, Phase IV (KMG-IV): sequencing the most valuable type-strain genomes for metagenomic binning, comparative biology and taxonomic classification.</title>
        <authorList>
            <person name="Goeker M."/>
        </authorList>
    </citation>
    <scope>NUCLEOTIDE SEQUENCE [LARGE SCALE GENOMIC DNA]</scope>
    <source>
        <strain evidence="9 10">DSM 24032</strain>
    </source>
</reference>